<dbReference type="InterPro" id="IPR021729">
    <property type="entry name" value="DUF3298"/>
</dbReference>
<sequence length="268" mass="27496">MGTRSRRGAVLVAALAVGLTACGGSTSTSAKTTATTAAVSSSGSATASPTTEAPTKGVADKQTYSVTRSTAGDATTDGKGRWTLVVDTITGGDPRVASAFNSAVHASASGQLEPVKRDADPDGTWTFETQPQIYFGGASVSELISGLYVHTPSAHPSSFVSTVVIDARSAKPITLGDLFTDKQAGLDKLSEQTKALLPAVSGVGPTPMPDEPGNAPTEANFVNWIPTQAGLEIHFADYQFFHGTPTITVPWSALDGLLAPGMDALRQS</sequence>
<reference evidence="4" key="1">
    <citation type="submission" date="2014-05" db="EMBL/GenBank/DDBJ databases">
        <title>Genome sequence of Mycobacterium aromaticivorans strain JS19b1T (= DSM 45407T).</title>
        <authorList>
            <person name="Kwak Y."/>
            <person name="Park G.-S."/>
            <person name="Li Q.X."/>
            <person name="Lee S.-E."/>
            <person name="Shin J.-H."/>
        </authorList>
    </citation>
    <scope>NUCLEOTIDE SEQUENCE [LARGE SCALE GENOMIC DNA]</scope>
    <source>
        <strain evidence="4">JS19b1</strain>
    </source>
</reference>
<dbReference type="PROSITE" id="PS51257">
    <property type="entry name" value="PROKAR_LIPOPROTEIN"/>
    <property type="match status" value="1"/>
</dbReference>
<dbReference type="Proteomes" id="UP000022835">
    <property type="component" value="Unassembled WGS sequence"/>
</dbReference>
<accession>A0A064CKQ5</accession>
<feature type="region of interest" description="Disordered" evidence="1">
    <location>
        <begin position="37"/>
        <end position="64"/>
    </location>
</feature>
<keyword evidence="2" id="KW-0732">Signal</keyword>
<proteinExistence type="predicted"/>
<dbReference type="eggNOG" id="ENOG502ZQZE">
    <property type="taxonomic scope" value="Bacteria"/>
</dbReference>
<keyword evidence="5" id="KW-1185">Reference proteome</keyword>
<dbReference type="InterPro" id="IPR037126">
    <property type="entry name" value="PdaC/RsiV-like_sf"/>
</dbReference>
<dbReference type="Gene3D" id="3.90.640.20">
    <property type="entry name" value="Heat-shock cognate protein, ATPase"/>
    <property type="match status" value="1"/>
</dbReference>
<evidence type="ECO:0000259" key="3">
    <source>
        <dbReference type="Pfam" id="PF11738"/>
    </source>
</evidence>
<dbReference type="Pfam" id="PF11738">
    <property type="entry name" value="DUF3298"/>
    <property type="match status" value="1"/>
</dbReference>
<comment type="caution">
    <text evidence="4">The sequence shown here is derived from an EMBL/GenBank/DDBJ whole genome shotgun (WGS) entry which is preliminary data.</text>
</comment>
<feature type="signal peptide" evidence="2">
    <location>
        <begin position="1"/>
        <end position="30"/>
    </location>
</feature>
<evidence type="ECO:0000313" key="5">
    <source>
        <dbReference type="Proteomes" id="UP000022835"/>
    </source>
</evidence>
<feature type="compositionally biased region" description="Low complexity" evidence="1">
    <location>
        <begin position="37"/>
        <end position="55"/>
    </location>
</feature>
<evidence type="ECO:0000313" key="4">
    <source>
        <dbReference type="EMBL" id="KDF01180.1"/>
    </source>
</evidence>
<dbReference type="EMBL" id="JALN02000001">
    <property type="protein sequence ID" value="KDF01180.1"/>
    <property type="molecule type" value="Genomic_DNA"/>
</dbReference>
<protein>
    <recommendedName>
        <fullName evidence="3">DUF3298 domain-containing protein</fullName>
    </recommendedName>
</protein>
<name>A0A064CKQ5_9MYCO</name>
<dbReference type="STRING" id="1440774.Y900_020125"/>
<feature type="domain" description="DUF3298" evidence="3">
    <location>
        <begin position="177"/>
        <end position="252"/>
    </location>
</feature>
<feature type="chain" id="PRO_5001623280" description="DUF3298 domain-containing protein" evidence="2">
    <location>
        <begin position="31"/>
        <end position="268"/>
    </location>
</feature>
<dbReference type="AlphaFoldDB" id="A0A064CKQ5"/>
<dbReference type="RefSeq" id="WP_237752606.1">
    <property type="nucleotide sequence ID" value="NZ_JALN02000001.1"/>
</dbReference>
<organism evidence="4 5">
    <name type="scientific">Mycolicibacterium aromaticivorans JS19b1 = JCM 16368</name>
    <dbReference type="NCBI Taxonomy" id="1440774"/>
    <lineage>
        <taxon>Bacteria</taxon>
        <taxon>Bacillati</taxon>
        <taxon>Actinomycetota</taxon>
        <taxon>Actinomycetes</taxon>
        <taxon>Mycobacteriales</taxon>
        <taxon>Mycobacteriaceae</taxon>
        <taxon>Mycolicibacterium</taxon>
    </lineage>
</organism>
<evidence type="ECO:0000256" key="1">
    <source>
        <dbReference type="SAM" id="MobiDB-lite"/>
    </source>
</evidence>
<gene>
    <name evidence="4" type="ORF">Y900_020125</name>
</gene>
<evidence type="ECO:0000256" key="2">
    <source>
        <dbReference type="SAM" id="SignalP"/>
    </source>
</evidence>